<evidence type="ECO:0000313" key="2">
    <source>
        <dbReference type="EMBL" id="HIT47568.1"/>
    </source>
</evidence>
<comment type="caution">
    <text evidence="2">The sequence shown here is derived from an EMBL/GenBank/DDBJ whole genome shotgun (WGS) entry which is preliminary data.</text>
</comment>
<reference evidence="2" key="2">
    <citation type="journal article" date="2021" name="PeerJ">
        <title>Extensive microbial diversity within the chicken gut microbiome revealed by metagenomics and culture.</title>
        <authorList>
            <person name="Gilroy R."/>
            <person name="Ravi A."/>
            <person name="Getino M."/>
            <person name="Pursley I."/>
            <person name="Horton D.L."/>
            <person name="Alikhan N.F."/>
            <person name="Baker D."/>
            <person name="Gharbi K."/>
            <person name="Hall N."/>
            <person name="Watson M."/>
            <person name="Adriaenssens E.M."/>
            <person name="Foster-Nyarko E."/>
            <person name="Jarju S."/>
            <person name="Secka A."/>
            <person name="Antonio M."/>
            <person name="Oren A."/>
            <person name="Chaudhuri R.R."/>
            <person name="La Ragione R."/>
            <person name="Hildebrand F."/>
            <person name="Pallen M.J."/>
        </authorList>
    </citation>
    <scope>NUCLEOTIDE SEQUENCE</scope>
    <source>
        <strain evidence="2">ChiHecec2B26-709</strain>
    </source>
</reference>
<evidence type="ECO:0000256" key="1">
    <source>
        <dbReference type="SAM" id="Phobius"/>
    </source>
</evidence>
<name>A0A9D1GNQ2_9BACT</name>
<dbReference type="PANTHER" id="PTHR35867:SF1">
    <property type="entry name" value="PROTEIN RSEC"/>
    <property type="match status" value="1"/>
</dbReference>
<feature type="transmembrane region" description="Helical" evidence="1">
    <location>
        <begin position="107"/>
        <end position="125"/>
    </location>
</feature>
<dbReference type="Proteomes" id="UP000886881">
    <property type="component" value="Unassembled WGS sequence"/>
</dbReference>
<feature type="transmembrane region" description="Helical" evidence="1">
    <location>
        <begin position="80"/>
        <end position="101"/>
    </location>
</feature>
<dbReference type="InterPro" id="IPR007359">
    <property type="entry name" value="SigmaE_reg_RseC_MucC"/>
</dbReference>
<keyword evidence="1" id="KW-0812">Transmembrane</keyword>
<dbReference type="EMBL" id="DVLC01000124">
    <property type="protein sequence ID" value="HIT47568.1"/>
    <property type="molecule type" value="Genomic_DNA"/>
</dbReference>
<sequence length="139" mass="14906">MSSNSEISHRGRVLSVTPEVTTVEIVSESACGACHAKGFCSLGESKVKRIEIPTSGWSDFRPGDEVEVVLKATMGHKAVLLAYTLPLIILVAVLLAALTAGAGELQAGLAGLAAVAVYYFCLWLLRGRLRNEYIFNIKK</sequence>
<protein>
    <submittedName>
        <fullName evidence="2">SoxR reducing system RseC family protein</fullName>
    </submittedName>
</protein>
<dbReference type="Pfam" id="PF04246">
    <property type="entry name" value="RseC_MucC"/>
    <property type="match status" value="1"/>
</dbReference>
<dbReference type="PANTHER" id="PTHR35867">
    <property type="entry name" value="PROTEIN RSEC"/>
    <property type="match status" value="1"/>
</dbReference>
<keyword evidence="1" id="KW-1133">Transmembrane helix</keyword>
<evidence type="ECO:0000313" key="3">
    <source>
        <dbReference type="Proteomes" id="UP000886881"/>
    </source>
</evidence>
<dbReference type="AlphaFoldDB" id="A0A9D1GNQ2"/>
<proteinExistence type="predicted"/>
<gene>
    <name evidence="2" type="ORF">IAC35_06895</name>
</gene>
<organism evidence="2 3">
    <name type="scientific">Candidatus Cryptobacteroides merdipullorum</name>
    <dbReference type="NCBI Taxonomy" id="2840771"/>
    <lineage>
        <taxon>Bacteria</taxon>
        <taxon>Pseudomonadati</taxon>
        <taxon>Bacteroidota</taxon>
        <taxon>Bacteroidia</taxon>
        <taxon>Bacteroidales</taxon>
        <taxon>Candidatus Cryptobacteroides</taxon>
    </lineage>
</organism>
<keyword evidence="1" id="KW-0472">Membrane</keyword>
<accession>A0A9D1GNQ2</accession>
<reference evidence="2" key="1">
    <citation type="submission" date="2020-10" db="EMBL/GenBank/DDBJ databases">
        <authorList>
            <person name="Gilroy R."/>
        </authorList>
    </citation>
    <scope>NUCLEOTIDE SEQUENCE</scope>
    <source>
        <strain evidence="2">ChiHecec2B26-709</strain>
    </source>
</reference>